<dbReference type="KEGG" id="noa:BKM31_42615"/>
<name>A0A1V0AAL4_9ACTN</name>
<sequence>MSPSAYSNSGAQKSASKGQTSMQMPQYMHRAKSMAKRSRTLRWRARPPSGAGIVSLWESM</sequence>
<reference evidence="3" key="1">
    <citation type="journal article" date="2017" name="Med. Chem. Commun.">
        <title>Nonomuraea sp. ATCC 55076 harbours the largest actinomycete chromosome to date and the kistamicin biosynthetic gene cluster.</title>
        <authorList>
            <person name="Nazari B."/>
            <person name="Forneris C.C."/>
            <person name="Gibson M.I."/>
            <person name="Moon K."/>
            <person name="Schramma K.R."/>
            <person name="Seyedsayamdost M.R."/>
        </authorList>
    </citation>
    <scope>NUCLEOTIDE SEQUENCE [LARGE SCALE GENOMIC DNA]</scope>
    <source>
        <strain evidence="3">ATCC 55076</strain>
    </source>
</reference>
<evidence type="ECO:0000256" key="1">
    <source>
        <dbReference type="SAM" id="MobiDB-lite"/>
    </source>
</evidence>
<feature type="compositionally biased region" description="Basic residues" evidence="1">
    <location>
        <begin position="29"/>
        <end position="45"/>
    </location>
</feature>
<gene>
    <name evidence="2" type="ORF">BKM31_42615</name>
</gene>
<accession>A0A1V0AAL4</accession>
<dbReference type="EMBL" id="CP017717">
    <property type="protein sequence ID" value="AQZ67264.1"/>
    <property type="molecule type" value="Genomic_DNA"/>
</dbReference>
<proteinExistence type="predicted"/>
<protein>
    <submittedName>
        <fullName evidence="2">Uncharacterized protein</fullName>
    </submittedName>
</protein>
<organism evidence="2 3">
    <name type="scientific">[Actinomadura] parvosata subsp. kistnae</name>
    <dbReference type="NCBI Taxonomy" id="1909395"/>
    <lineage>
        <taxon>Bacteria</taxon>
        <taxon>Bacillati</taxon>
        <taxon>Actinomycetota</taxon>
        <taxon>Actinomycetes</taxon>
        <taxon>Streptosporangiales</taxon>
        <taxon>Streptosporangiaceae</taxon>
        <taxon>Nonomuraea</taxon>
    </lineage>
</organism>
<dbReference type="AlphaFoldDB" id="A0A1V0AAL4"/>
<dbReference type="Proteomes" id="UP000190797">
    <property type="component" value="Chromosome"/>
</dbReference>
<feature type="compositionally biased region" description="Polar residues" evidence="1">
    <location>
        <begin position="1"/>
        <end position="24"/>
    </location>
</feature>
<keyword evidence="3" id="KW-1185">Reference proteome</keyword>
<evidence type="ECO:0000313" key="3">
    <source>
        <dbReference type="Proteomes" id="UP000190797"/>
    </source>
</evidence>
<evidence type="ECO:0000313" key="2">
    <source>
        <dbReference type="EMBL" id="AQZ67264.1"/>
    </source>
</evidence>
<feature type="region of interest" description="Disordered" evidence="1">
    <location>
        <begin position="1"/>
        <end position="46"/>
    </location>
</feature>